<keyword evidence="2" id="KW-1185">Reference proteome</keyword>
<evidence type="ECO:0000313" key="1">
    <source>
        <dbReference type="EMBL" id="NJC40999.1"/>
    </source>
</evidence>
<evidence type="ECO:0000313" key="2">
    <source>
        <dbReference type="Proteomes" id="UP000587415"/>
    </source>
</evidence>
<reference evidence="1 2" key="1">
    <citation type="submission" date="2020-03" db="EMBL/GenBank/DDBJ databases">
        <title>Genomic Encyclopedia of Type Strains, Phase IV (KMG-IV): sequencing the most valuable type-strain genomes for metagenomic binning, comparative biology and taxonomic classification.</title>
        <authorList>
            <person name="Goeker M."/>
        </authorList>
    </citation>
    <scope>NUCLEOTIDE SEQUENCE [LARGE SCALE GENOMIC DNA]</scope>
    <source>
        <strain evidence="1 2">DSM 4736</strain>
    </source>
</reference>
<name>A0A7X6BNJ1_9CAUL</name>
<gene>
    <name evidence="1" type="ORF">GGQ87_001257</name>
</gene>
<proteinExistence type="predicted"/>
<accession>A0A7X6BNJ1</accession>
<organism evidence="1 2">
    <name type="scientific">Brevundimonas alba</name>
    <dbReference type="NCBI Taxonomy" id="74314"/>
    <lineage>
        <taxon>Bacteria</taxon>
        <taxon>Pseudomonadati</taxon>
        <taxon>Pseudomonadota</taxon>
        <taxon>Alphaproteobacteria</taxon>
        <taxon>Caulobacterales</taxon>
        <taxon>Caulobacteraceae</taxon>
        <taxon>Brevundimonas</taxon>
    </lineage>
</organism>
<sequence>MATDQSPNRPVETREMDPRATTFEGGHFALFDLYRANIQSGGGAVIEGRTFDGCFIEGPAVMLVMEGTHFEGVNFGPSGGDLRNMLFRPMSGQMAIGAIPVRNCTFRNCQFHTLGITGGDDLLRRLVEQVATTG</sequence>
<dbReference type="AlphaFoldDB" id="A0A7X6BNJ1"/>
<dbReference type="EMBL" id="JAATJM010000001">
    <property type="protein sequence ID" value="NJC40999.1"/>
    <property type="molecule type" value="Genomic_DNA"/>
</dbReference>
<dbReference type="Proteomes" id="UP000587415">
    <property type="component" value="Unassembled WGS sequence"/>
</dbReference>
<protein>
    <submittedName>
        <fullName evidence="1">Uncharacterized protein</fullName>
    </submittedName>
</protein>
<comment type="caution">
    <text evidence="1">The sequence shown here is derived from an EMBL/GenBank/DDBJ whole genome shotgun (WGS) entry which is preliminary data.</text>
</comment>
<dbReference type="RefSeq" id="WP_168045830.1">
    <property type="nucleotide sequence ID" value="NZ_JAATJM010000001.1"/>
</dbReference>